<protein>
    <recommendedName>
        <fullName evidence="5">Acetylornithine aminotransferase</fullName>
        <shortName evidence="5">ACOAT</shortName>
        <ecNumber evidence="5">2.6.1.11</ecNumber>
    </recommendedName>
</protein>
<comment type="cofactor">
    <cofactor evidence="5">
        <name>pyridoxal 5'-phosphate</name>
        <dbReference type="ChEBI" id="CHEBI:597326"/>
    </cofactor>
    <text evidence="5">Binds 1 pyridoxal phosphate per subunit.</text>
</comment>
<dbReference type="Gene3D" id="3.40.640.10">
    <property type="entry name" value="Type I PLP-dependent aspartate aminotransferase-like (Major domain)"/>
    <property type="match status" value="1"/>
</dbReference>
<feature type="binding site" evidence="5">
    <location>
        <position position="138"/>
    </location>
    <ligand>
        <name>pyridoxal 5'-phosphate</name>
        <dbReference type="ChEBI" id="CHEBI:597326"/>
    </ligand>
</feature>
<dbReference type="InterPro" id="IPR015422">
    <property type="entry name" value="PyrdxlP-dep_Trfase_small"/>
</dbReference>
<dbReference type="Pfam" id="PF00202">
    <property type="entry name" value="Aminotran_3"/>
    <property type="match status" value="1"/>
</dbReference>
<keyword evidence="2 5" id="KW-0028">Amino-acid biosynthesis</keyword>
<keyword evidence="4 5" id="KW-0663">Pyridoxal phosphate</keyword>
<dbReference type="InterPro" id="IPR049704">
    <property type="entry name" value="Aminotrans_3_PPA_site"/>
</dbReference>
<dbReference type="RefSeq" id="WP_377769384.1">
    <property type="nucleotide sequence ID" value="NZ_JBHUHO010000004.1"/>
</dbReference>
<dbReference type="InterPro" id="IPR050103">
    <property type="entry name" value="Class-III_PLP-dep_AT"/>
</dbReference>
<dbReference type="NCBIfam" id="NF002325">
    <property type="entry name" value="PRK01278.1"/>
    <property type="match status" value="1"/>
</dbReference>
<dbReference type="GO" id="GO:0003992">
    <property type="term" value="F:N2-acetyl-L-ornithine:2-oxoglutarate 5-aminotransferase activity"/>
    <property type="evidence" value="ECO:0007669"/>
    <property type="project" value="UniProtKB-EC"/>
</dbReference>
<keyword evidence="3 5" id="KW-0808">Transferase</keyword>
<comment type="caution">
    <text evidence="6">The sequence shown here is derived from an EMBL/GenBank/DDBJ whole genome shotgun (WGS) entry which is preliminary data.</text>
</comment>
<evidence type="ECO:0000313" key="6">
    <source>
        <dbReference type="EMBL" id="MFD2114404.1"/>
    </source>
</evidence>
<dbReference type="PIRSF" id="PIRSF000521">
    <property type="entry name" value="Transaminase_4ab_Lys_Orn"/>
    <property type="match status" value="1"/>
</dbReference>
<evidence type="ECO:0000256" key="2">
    <source>
        <dbReference type="ARBA" id="ARBA00022605"/>
    </source>
</evidence>
<keyword evidence="7" id="KW-1185">Reference proteome</keyword>
<dbReference type="HAMAP" id="MF_01107">
    <property type="entry name" value="ArgD_aminotrans_3"/>
    <property type="match status" value="1"/>
</dbReference>
<feature type="modified residue" description="N6-(pyridoxal phosphate)lysine" evidence="5">
    <location>
        <position position="252"/>
    </location>
</feature>
<feature type="binding site" evidence="5">
    <location>
        <position position="281"/>
    </location>
    <ligand>
        <name>pyridoxal 5'-phosphate</name>
        <dbReference type="ChEBI" id="CHEBI:597326"/>
    </ligand>
</feature>
<evidence type="ECO:0000256" key="1">
    <source>
        <dbReference type="ARBA" id="ARBA00022576"/>
    </source>
</evidence>
<feature type="binding site" evidence="5">
    <location>
        <position position="141"/>
    </location>
    <ligand>
        <name>N(2)-acetyl-L-ornithine</name>
        <dbReference type="ChEBI" id="CHEBI:57805"/>
    </ligand>
</feature>
<evidence type="ECO:0000313" key="7">
    <source>
        <dbReference type="Proteomes" id="UP001597362"/>
    </source>
</evidence>
<keyword evidence="5" id="KW-0963">Cytoplasm</keyword>
<dbReference type="InterPro" id="IPR004636">
    <property type="entry name" value="AcOrn/SuccOrn_fam"/>
</dbReference>
<organism evidence="6 7">
    <name type="scientific">Paenibacillus yanchengensis</name>
    <dbReference type="NCBI Taxonomy" id="2035833"/>
    <lineage>
        <taxon>Bacteria</taxon>
        <taxon>Bacillati</taxon>
        <taxon>Bacillota</taxon>
        <taxon>Bacilli</taxon>
        <taxon>Bacillales</taxon>
        <taxon>Paenibacillaceae</taxon>
        <taxon>Paenibacillus</taxon>
    </lineage>
</organism>
<sequence>MYKKGEILLKKSYLFPTYNKFPITLVKGEQSSLWDDKGNSYLDFMTGLAVCNLGHVPQKVKLRIQEQLDQLWHVSNLFHLPTQEALAEKLASISCTDLVFFCNSGAEANEAAIKCARRYHQRVLGNKRYEIITFEQSFHGRTLATLTATGQQKVKEGYLPLPEGFVHAVFNDIQSVQSKITDKTAAIMLELVQGESGVHLADQAFVSELSNLCEQHGILLIIDEVQTGIGRTGKMFAYEHYGIEPDIITLAKGLASGLPIGAMMGKEKLRDAFSIGSHASTFGGSPLPTAAGLATIETLIEDDLFERATKAGAYALDELKKVLKANPIVCDVRGLGLLIGIELTEVVNPIIQKLHQSGLLVLPGGTHVIRFMPSLYVTHDEIDLAIRILCKVLREQRGEVI</sequence>
<evidence type="ECO:0000256" key="3">
    <source>
        <dbReference type="ARBA" id="ARBA00022679"/>
    </source>
</evidence>
<name>A0ABW4YFS8_9BACL</name>
<dbReference type="NCBIfam" id="TIGR00707">
    <property type="entry name" value="argD"/>
    <property type="match status" value="1"/>
</dbReference>
<dbReference type="Gene3D" id="3.90.1150.10">
    <property type="entry name" value="Aspartate Aminotransferase, domain 1"/>
    <property type="match status" value="1"/>
</dbReference>
<proteinExistence type="inferred from homology"/>
<evidence type="ECO:0000256" key="4">
    <source>
        <dbReference type="ARBA" id="ARBA00022898"/>
    </source>
</evidence>
<dbReference type="Proteomes" id="UP001597362">
    <property type="component" value="Unassembled WGS sequence"/>
</dbReference>
<feature type="binding site" evidence="5">
    <location>
        <begin position="105"/>
        <end position="106"/>
    </location>
    <ligand>
        <name>pyridoxal 5'-phosphate</name>
        <dbReference type="ChEBI" id="CHEBI:597326"/>
    </ligand>
</feature>
<dbReference type="PANTHER" id="PTHR11986:SF79">
    <property type="entry name" value="ACETYLORNITHINE AMINOTRANSFERASE, MITOCHONDRIAL"/>
    <property type="match status" value="1"/>
</dbReference>
<comment type="miscellaneous">
    <text evidence="5">May also have succinyldiaminopimelate aminotransferase activity, thus carrying out the corresponding step in lysine biosynthesis.</text>
</comment>
<dbReference type="NCBIfam" id="NF002797">
    <property type="entry name" value="PRK02936.1"/>
    <property type="match status" value="1"/>
</dbReference>
<keyword evidence="5" id="KW-0055">Arginine biosynthesis</keyword>
<gene>
    <name evidence="5" type="primary">argD</name>
    <name evidence="6" type="ORF">ACFSJH_01375</name>
</gene>
<dbReference type="InterPro" id="IPR015424">
    <property type="entry name" value="PyrdxlP-dep_Trfase"/>
</dbReference>
<comment type="catalytic activity">
    <reaction evidence="5">
        <text>N(2)-acetyl-L-ornithine + 2-oxoglutarate = N-acetyl-L-glutamate 5-semialdehyde + L-glutamate</text>
        <dbReference type="Rhea" id="RHEA:18049"/>
        <dbReference type="ChEBI" id="CHEBI:16810"/>
        <dbReference type="ChEBI" id="CHEBI:29123"/>
        <dbReference type="ChEBI" id="CHEBI:29985"/>
        <dbReference type="ChEBI" id="CHEBI:57805"/>
        <dbReference type="EC" id="2.6.1.11"/>
    </reaction>
</comment>
<dbReference type="PROSITE" id="PS00600">
    <property type="entry name" value="AA_TRANSFER_CLASS_3"/>
    <property type="match status" value="1"/>
</dbReference>
<accession>A0ABW4YFS8</accession>
<dbReference type="CDD" id="cd00610">
    <property type="entry name" value="OAT_like"/>
    <property type="match status" value="1"/>
</dbReference>
<evidence type="ECO:0000256" key="5">
    <source>
        <dbReference type="HAMAP-Rule" id="MF_01107"/>
    </source>
</evidence>
<comment type="subunit">
    <text evidence="5">Homodimer.</text>
</comment>
<feature type="binding site" evidence="5">
    <location>
        <position position="280"/>
    </location>
    <ligand>
        <name>N(2)-acetyl-L-ornithine</name>
        <dbReference type="ChEBI" id="CHEBI:57805"/>
    </ligand>
</feature>
<comment type="subcellular location">
    <subcellularLocation>
        <location evidence="5">Cytoplasm</location>
    </subcellularLocation>
</comment>
<dbReference type="PANTHER" id="PTHR11986">
    <property type="entry name" value="AMINOTRANSFERASE CLASS III"/>
    <property type="match status" value="1"/>
</dbReference>
<keyword evidence="1 5" id="KW-0032">Aminotransferase</keyword>
<dbReference type="EMBL" id="JBHUHO010000004">
    <property type="protein sequence ID" value="MFD2114404.1"/>
    <property type="molecule type" value="Genomic_DNA"/>
</dbReference>
<reference evidence="7" key="1">
    <citation type="journal article" date="2019" name="Int. J. Syst. Evol. Microbiol.">
        <title>The Global Catalogue of Microorganisms (GCM) 10K type strain sequencing project: providing services to taxonomists for standard genome sequencing and annotation.</title>
        <authorList>
            <consortium name="The Broad Institute Genomics Platform"/>
            <consortium name="The Broad Institute Genome Sequencing Center for Infectious Disease"/>
            <person name="Wu L."/>
            <person name="Ma J."/>
        </authorList>
    </citation>
    <scope>NUCLEOTIDE SEQUENCE [LARGE SCALE GENOMIC DNA]</scope>
    <source>
        <strain evidence="7">GH52</strain>
    </source>
</reference>
<comment type="pathway">
    <text evidence="5">Amino-acid biosynthesis; L-arginine biosynthesis; N(2)-acetyl-L-ornithine from L-glutamate: step 4/4.</text>
</comment>
<feature type="binding site" evidence="5">
    <location>
        <begin position="223"/>
        <end position="226"/>
    </location>
    <ligand>
        <name>pyridoxal 5'-phosphate</name>
        <dbReference type="ChEBI" id="CHEBI:597326"/>
    </ligand>
</feature>
<dbReference type="SUPFAM" id="SSF53383">
    <property type="entry name" value="PLP-dependent transferases"/>
    <property type="match status" value="1"/>
</dbReference>
<dbReference type="InterPro" id="IPR005814">
    <property type="entry name" value="Aminotrans_3"/>
</dbReference>
<dbReference type="InterPro" id="IPR015421">
    <property type="entry name" value="PyrdxlP-dep_Trfase_major"/>
</dbReference>
<comment type="similarity">
    <text evidence="5">Belongs to the class-III pyridoxal-phosphate-dependent aminotransferase family. ArgD subfamily.</text>
</comment>
<dbReference type="EC" id="2.6.1.11" evidence="5"/>